<evidence type="ECO:0000313" key="2">
    <source>
        <dbReference type="Proteomes" id="UP000199377"/>
    </source>
</evidence>
<dbReference type="OrthoDB" id="9844166at2"/>
<proteinExistence type="predicted"/>
<organism evidence="1 2">
    <name type="scientific">Albimonas pacifica</name>
    <dbReference type="NCBI Taxonomy" id="1114924"/>
    <lineage>
        <taxon>Bacteria</taxon>
        <taxon>Pseudomonadati</taxon>
        <taxon>Pseudomonadota</taxon>
        <taxon>Alphaproteobacteria</taxon>
        <taxon>Rhodobacterales</taxon>
        <taxon>Paracoccaceae</taxon>
        <taxon>Albimonas</taxon>
    </lineage>
</organism>
<gene>
    <name evidence="1" type="ORF">SAMN05216258_111125</name>
</gene>
<keyword evidence="2" id="KW-1185">Reference proteome</keyword>
<evidence type="ECO:0008006" key="3">
    <source>
        <dbReference type="Google" id="ProtNLM"/>
    </source>
</evidence>
<accession>A0A1I3MIS7</accession>
<reference evidence="1 2" key="1">
    <citation type="submission" date="2016-10" db="EMBL/GenBank/DDBJ databases">
        <authorList>
            <person name="de Groot N.N."/>
        </authorList>
    </citation>
    <scope>NUCLEOTIDE SEQUENCE [LARGE SCALE GENOMIC DNA]</scope>
    <source>
        <strain evidence="1 2">CGMCC 1.11030</strain>
    </source>
</reference>
<dbReference type="RefSeq" id="WP_092864117.1">
    <property type="nucleotide sequence ID" value="NZ_FOQH01000011.1"/>
</dbReference>
<dbReference type="EMBL" id="FOQH01000011">
    <property type="protein sequence ID" value="SFI96899.1"/>
    <property type="molecule type" value="Genomic_DNA"/>
</dbReference>
<evidence type="ECO:0000313" key="1">
    <source>
        <dbReference type="EMBL" id="SFI96899.1"/>
    </source>
</evidence>
<sequence>MPHFLIFHGRLHGFVGRMLDEDYFAPRVAENRRLRLDDPMHGARSRYPEDMEPLSGSIRLVSGLLPFGYLDGMHERIIHVCVMSDPEVAFLRFAAELRGMPPGAVLRLAGVPREALPFDDPDALVPRLLAAPAIRRSRLGGMTRLCAGLPALEEAPADERQLRAAEANLARVNFLCGVEPRLDSFLDYLGGIFGWPPARPGLADDVPAPLVAPEALGPAARAALRAATDIDRRLYERRMDRNVAKVA</sequence>
<protein>
    <recommendedName>
        <fullName evidence="3">Sulfotransferase family protein</fullName>
    </recommendedName>
</protein>
<dbReference type="AlphaFoldDB" id="A0A1I3MIS7"/>
<name>A0A1I3MIS7_9RHOB</name>
<dbReference type="Proteomes" id="UP000199377">
    <property type="component" value="Unassembled WGS sequence"/>
</dbReference>